<dbReference type="EMBL" id="AKGD01000001">
    <property type="protein sequence ID" value="EIT69881.1"/>
    <property type="molecule type" value="Genomic_DNA"/>
</dbReference>
<reference evidence="3 5" key="1">
    <citation type="journal article" date="2012" name="J. Bacteriol.">
        <title>Genome Sequence of n-Alkane-Degrading Hydrocarboniphaga effusa Strain AP103T (ATCC BAA-332T).</title>
        <authorList>
            <person name="Chang H.K."/>
            <person name="Zylstra G.J."/>
            <person name="Chae J.C."/>
        </authorList>
    </citation>
    <scope>NUCLEOTIDE SEQUENCE [LARGE SCALE GENOMIC DNA]</scope>
    <source>
        <strain evidence="3 5">AP103</strain>
    </source>
</reference>
<keyword evidence="5" id="KW-1185">Reference proteome</keyword>
<name>I8I227_9GAMM</name>
<keyword evidence="1" id="KW-0378">Hydrolase</keyword>
<protein>
    <recommendedName>
        <fullName evidence="2">AB hydrolase-1 domain-containing protein</fullName>
    </recommendedName>
</protein>
<evidence type="ECO:0000313" key="3">
    <source>
        <dbReference type="EMBL" id="EIT69881.1"/>
    </source>
</evidence>
<dbReference type="STRING" id="1172194.WQQ_00180"/>
<dbReference type="InterPro" id="IPR000073">
    <property type="entry name" value="AB_hydrolase_1"/>
</dbReference>
<dbReference type="Gene3D" id="3.40.50.1820">
    <property type="entry name" value="alpha/beta hydrolase"/>
    <property type="match status" value="1"/>
</dbReference>
<evidence type="ECO:0000256" key="1">
    <source>
        <dbReference type="ARBA" id="ARBA00022801"/>
    </source>
</evidence>
<dbReference type="GO" id="GO:0016020">
    <property type="term" value="C:membrane"/>
    <property type="evidence" value="ECO:0007669"/>
    <property type="project" value="TreeGrafter"/>
</dbReference>
<dbReference type="InterPro" id="IPR000639">
    <property type="entry name" value="Epox_hydrolase-like"/>
</dbReference>
<dbReference type="EMBL" id="AKGD01000001">
    <property type="protein sequence ID" value="EIT70068.1"/>
    <property type="molecule type" value="Genomic_DNA"/>
</dbReference>
<dbReference type="PRINTS" id="PR00111">
    <property type="entry name" value="ABHYDROLASE"/>
</dbReference>
<evidence type="ECO:0000313" key="5">
    <source>
        <dbReference type="Proteomes" id="UP000003704"/>
    </source>
</evidence>
<dbReference type="GO" id="GO:0016787">
    <property type="term" value="F:hydrolase activity"/>
    <property type="evidence" value="ECO:0007669"/>
    <property type="project" value="UniProtKB-KW"/>
</dbReference>
<dbReference type="PANTHER" id="PTHR43798">
    <property type="entry name" value="MONOACYLGLYCEROL LIPASE"/>
    <property type="match status" value="1"/>
</dbReference>
<dbReference type="RefSeq" id="WP_007183164.1">
    <property type="nucleotide sequence ID" value="NZ_AKGD01000001.1"/>
</dbReference>
<dbReference type="PRINTS" id="PR00412">
    <property type="entry name" value="EPOXHYDRLASE"/>
</dbReference>
<dbReference type="Proteomes" id="UP000003704">
    <property type="component" value="Unassembled WGS sequence"/>
</dbReference>
<feature type="domain" description="AB hydrolase-1" evidence="2">
    <location>
        <begin position="14"/>
        <end position="261"/>
    </location>
</feature>
<organism evidence="3 5">
    <name type="scientific">Hydrocarboniphaga effusa AP103</name>
    <dbReference type="NCBI Taxonomy" id="1172194"/>
    <lineage>
        <taxon>Bacteria</taxon>
        <taxon>Pseudomonadati</taxon>
        <taxon>Pseudomonadota</taxon>
        <taxon>Gammaproteobacteria</taxon>
        <taxon>Nevskiales</taxon>
        <taxon>Nevskiaceae</taxon>
        <taxon>Hydrocarboniphaga</taxon>
    </lineage>
</organism>
<reference evidence="3" key="2">
    <citation type="submission" date="2012-05" db="EMBL/GenBank/DDBJ databases">
        <authorList>
            <person name="Park J.-H."/>
            <person name="Zylstra G.J."/>
            <person name="Chae J.-C."/>
        </authorList>
    </citation>
    <scope>NUCLEOTIDE SEQUENCE</scope>
    <source>
        <strain evidence="3">AP103</strain>
    </source>
</reference>
<gene>
    <name evidence="3" type="ORF">WQQ_00180</name>
    <name evidence="4" type="ORF">WQQ_02050</name>
</gene>
<dbReference type="SUPFAM" id="SSF53474">
    <property type="entry name" value="alpha/beta-Hydrolases"/>
    <property type="match status" value="1"/>
</dbReference>
<dbReference type="OrthoDB" id="7057597at2"/>
<dbReference type="InterPro" id="IPR050266">
    <property type="entry name" value="AB_hydrolase_sf"/>
</dbReference>
<accession>I8I227</accession>
<proteinExistence type="predicted"/>
<evidence type="ECO:0000259" key="2">
    <source>
        <dbReference type="Pfam" id="PF00561"/>
    </source>
</evidence>
<sequence length="275" mass="29953">MKLAWQQIGEGPDLVFVHGLAASRAFWFAQYALPLAGRYRCTLYDLRGHGYSEAADAGYSASAQADDLAAVLDEAGIERCGLVGHSYGGGVALEFAVRNPQRVSSLCIMDTKVNALQPRQMLADMPYLSAFEIEVAKRSGIDWDREEQIGLRFLEAVARLKTSGEEIPTRDSVTPFGEGRGALRTARAWVELIDKPGVREELLMAGADAQTIASRLADVRLLLIYGELSRCMPSCRSLQGLLPKAEVEIVPGGGHFFPLSHAQSVRSRLEAFVAV</sequence>
<dbReference type="InterPro" id="IPR029058">
    <property type="entry name" value="AB_hydrolase_fold"/>
</dbReference>
<dbReference type="PANTHER" id="PTHR43798:SF31">
    <property type="entry name" value="AB HYDROLASE SUPERFAMILY PROTEIN YCLE"/>
    <property type="match status" value="1"/>
</dbReference>
<dbReference type="Pfam" id="PF00561">
    <property type="entry name" value="Abhydrolase_1"/>
    <property type="match status" value="1"/>
</dbReference>
<dbReference type="AlphaFoldDB" id="I8I227"/>
<evidence type="ECO:0000313" key="4">
    <source>
        <dbReference type="EMBL" id="EIT70068.1"/>
    </source>
</evidence>
<comment type="caution">
    <text evidence="3">The sequence shown here is derived from an EMBL/GenBank/DDBJ whole genome shotgun (WGS) entry which is preliminary data.</text>
</comment>